<gene>
    <name evidence="7" type="primary">trmA</name>
    <name evidence="7" type="ORF">FJR03_05260</name>
</gene>
<evidence type="ECO:0000256" key="2">
    <source>
        <dbReference type="ARBA" id="ARBA00022679"/>
    </source>
</evidence>
<keyword evidence="4" id="KW-0819">tRNA processing</keyword>
<dbReference type="PROSITE" id="PS01230">
    <property type="entry name" value="TRMA_1"/>
    <property type="match status" value="1"/>
</dbReference>
<dbReference type="GO" id="GO:0005829">
    <property type="term" value="C:cytosol"/>
    <property type="evidence" value="ECO:0007669"/>
    <property type="project" value="TreeGrafter"/>
</dbReference>
<dbReference type="Gene3D" id="2.40.50.1070">
    <property type="match status" value="1"/>
</dbReference>
<evidence type="ECO:0000256" key="1">
    <source>
        <dbReference type="ARBA" id="ARBA00022603"/>
    </source>
</evidence>
<feature type="binding site" evidence="5">
    <location>
        <position position="192"/>
    </location>
    <ligand>
        <name>S-adenosyl-L-methionine</name>
        <dbReference type="ChEBI" id="CHEBI:59789"/>
    </ligand>
</feature>
<dbReference type="FunFam" id="3.40.50.150:FF:000012">
    <property type="entry name" value="tRNA/tmRNA (uracil-C(5))-methyltransferase"/>
    <property type="match status" value="1"/>
</dbReference>
<dbReference type="EC" id="2.1.1.35" evidence="7"/>
<dbReference type="InterPro" id="IPR029063">
    <property type="entry name" value="SAM-dependent_MTases_sf"/>
</dbReference>
<dbReference type="GO" id="GO:0032259">
    <property type="term" value="P:methylation"/>
    <property type="evidence" value="ECO:0007669"/>
    <property type="project" value="UniProtKB-KW"/>
</dbReference>
<dbReference type="PANTHER" id="PTHR47790">
    <property type="entry name" value="TRNA/TMRNA (URACIL-C(5))-METHYLTRANSFERASE"/>
    <property type="match status" value="1"/>
</dbReference>
<organism evidence="7 8">
    <name type="scientific">Sulfurimonas marina</name>
    <dbReference type="NCBI Taxonomy" id="2590551"/>
    <lineage>
        <taxon>Bacteria</taxon>
        <taxon>Pseudomonadati</taxon>
        <taxon>Campylobacterota</taxon>
        <taxon>Epsilonproteobacteria</taxon>
        <taxon>Campylobacterales</taxon>
        <taxon>Sulfurimonadaceae</taxon>
        <taxon>Sulfurimonas</taxon>
    </lineage>
</organism>
<evidence type="ECO:0000256" key="5">
    <source>
        <dbReference type="PROSITE-ProRule" id="PRU01024"/>
    </source>
</evidence>
<feature type="active site" evidence="6">
    <location>
        <position position="326"/>
    </location>
</feature>
<evidence type="ECO:0000256" key="6">
    <source>
        <dbReference type="PROSITE-ProRule" id="PRU10015"/>
    </source>
</evidence>
<dbReference type="Proteomes" id="UP000593910">
    <property type="component" value="Chromosome"/>
</dbReference>
<dbReference type="RefSeq" id="WP_193114600.1">
    <property type="nucleotide sequence ID" value="NZ_CP041165.1"/>
</dbReference>
<feature type="binding site" evidence="5">
    <location>
        <position position="301"/>
    </location>
    <ligand>
        <name>S-adenosyl-L-methionine</name>
        <dbReference type="ChEBI" id="CHEBI:59789"/>
    </ligand>
</feature>
<evidence type="ECO:0000256" key="4">
    <source>
        <dbReference type="ARBA" id="ARBA00022694"/>
    </source>
</evidence>
<keyword evidence="1 5" id="KW-0489">Methyltransferase</keyword>
<name>A0A7M1AUT8_9BACT</name>
<feature type="binding site" evidence="5">
    <location>
        <position position="220"/>
    </location>
    <ligand>
        <name>S-adenosyl-L-methionine</name>
        <dbReference type="ChEBI" id="CHEBI:59789"/>
    </ligand>
</feature>
<dbReference type="InterPro" id="IPR011869">
    <property type="entry name" value="TrmA_MeTrfase"/>
</dbReference>
<dbReference type="InterPro" id="IPR030390">
    <property type="entry name" value="MeTrfase_TrmA_AS"/>
</dbReference>
<dbReference type="HAMAP" id="MF_01011">
    <property type="entry name" value="RNA_methyltr_TrmA"/>
    <property type="match status" value="1"/>
</dbReference>
<dbReference type="InterPro" id="IPR010280">
    <property type="entry name" value="U5_MeTrfase_fam"/>
</dbReference>
<dbReference type="PANTHER" id="PTHR47790:SF2">
    <property type="entry name" value="TRNA_TMRNA (URACIL-C(5))-METHYLTRANSFERASE"/>
    <property type="match status" value="1"/>
</dbReference>
<dbReference type="KEGG" id="smax:FJR03_05260"/>
<reference evidence="7 8" key="1">
    <citation type="submission" date="2019-06" db="EMBL/GenBank/DDBJ databases">
        <title>Sulfurimonas gotlandica sp. nov., a chemoautotrophic and psychrotolerant epsilonproteobacterium isolated from a pelagic redoxcline, and an emended description of the genus Sulfurimonas.</title>
        <authorList>
            <person name="Wang S."/>
            <person name="Jiang L."/>
            <person name="Shao Z."/>
        </authorList>
    </citation>
    <scope>NUCLEOTIDE SEQUENCE [LARGE SCALE GENOMIC DNA]</scope>
    <source>
        <strain evidence="7 8">B2</strain>
    </source>
</reference>
<keyword evidence="2 5" id="KW-0808">Transferase</keyword>
<dbReference type="AlphaFoldDB" id="A0A7M1AUT8"/>
<feature type="binding site" evidence="5">
    <location>
        <position position="241"/>
    </location>
    <ligand>
        <name>S-adenosyl-L-methionine</name>
        <dbReference type="ChEBI" id="CHEBI:59789"/>
    </ligand>
</feature>
<sequence>MNCKHFGECGACRVYEGGYESQLKQKVDINQERFVNFFSNPIEVFESPTQNYRSRSEFKIWHVGDELHYAMNHIEHKGVVLIDECPQVNTYINELMPKLIKAIDEKELGFKLFGADFLSSSNGEIVVSLLYHRQLDQAWQDTAAEIAKDLGIYIIGRARKQKLVIGQDYITETLDINGQNYIFNYIENSFTQPNSRVNEKMIAWAMDAFSDHKGDLLELYCGAGNFTIPFAKIFDKVLATEISKSSINAAKANMALNSVENIEFIRMSVEEFVDALNGVREFNRMQHINIEDYNINSIFVDPPRSGMDEFTCKFSSQFDNIVYISCNPETLARDLDILTQTHEIKSMALFDQFPYTHHAEMGVKLVKKV</sequence>
<comment type="similarity">
    <text evidence="5">Belongs to the class I-like SAM-binding methyltransferase superfamily. RNA M5U methyltransferase family.</text>
</comment>
<feature type="active site" description="Nucleophile" evidence="5">
    <location>
        <position position="326"/>
    </location>
</feature>
<dbReference type="PROSITE" id="PS51687">
    <property type="entry name" value="SAM_MT_RNA_M5U"/>
    <property type="match status" value="1"/>
</dbReference>
<dbReference type="GO" id="GO:0030697">
    <property type="term" value="F:tRNA (uracil(54)-C5)-methyltransferase activity, S-adenosyl methionine-dependent"/>
    <property type="evidence" value="ECO:0007669"/>
    <property type="project" value="UniProtKB-EC"/>
</dbReference>
<evidence type="ECO:0000256" key="3">
    <source>
        <dbReference type="ARBA" id="ARBA00022691"/>
    </source>
</evidence>
<accession>A0A7M1AUT8</accession>
<dbReference type="EMBL" id="CP041165">
    <property type="protein sequence ID" value="QOP41180.1"/>
    <property type="molecule type" value="Genomic_DNA"/>
</dbReference>
<dbReference type="Pfam" id="PF05958">
    <property type="entry name" value="tRNA_U5-meth_tr"/>
    <property type="match status" value="1"/>
</dbReference>
<dbReference type="GO" id="GO:0000049">
    <property type="term" value="F:tRNA binding"/>
    <property type="evidence" value="ECO:0007669"/>
    <property type="project" value="TreeGrafter"/>
</dbReference>
<dbReference type="Gene3D" id="3.40.50.150">
    <property type="entry name" value="Vaccinia Virus protein VP39"/>
    <property type="match status" value="1"/>
</dbReference>
<dbReference type="SUPFAM" id="SSF53335">
    <property type="entry name" value="S-adenosyl-L-methionine-dependent methyltransferases"/>
    <property type="match status" value="1"/>
</dbReference>
<dbReference type="GO" id="GO:0019843">
    <property type="term" value="F:rRNA binding"/>
    <property type="evidence" value="ECO:0007669"/>
    <property type="project" value="TreeGrafter"/>
</dbReference>
<dbReference type="CDD" id="cd02440">
    <property type="entry name" value="AdoMet_MTases"/>
    <property type="match status" value="1"/>
</dbReference>
<keyword evidence="3 5" id="KW-0949">S-adenosyl-L-methionine</keyword>
<evidence type="ECO:0000313" key="8">
    <source>
        <dbReference type="Proteomes" id="UP000593910"/>
    </source>
</evidence>
<protein>
    <submittedName>
        <fullName evidence="7">tRNA (Uridine(54)-C5)-methyltransferase TrmA</fullName>
        <ecNumber evidence="7">2.1.1.35</ecNumber>
    </submittedName>
</protein>
<dbReference type="GO" id="GO:0008033">
    <property type="term" value="P:tRNA processing"/>
    <property type="evidence" value="ECO:0007669"/>
    <property type="project" value="UniProtKB-KW"/>
</dbReference>
<keyword evidence="8" id="KW-1185">Reference proteome</keyword>
<proteinExistence type="inferred from homology"/>
<evidence type="ECO:0000313" key="7">
    <source>
        <dbReference type="EMBL" id="QOP41180.1"/>
    </source>
</evidence>
<dbReference type="NCBIfam" id="TIGR02143">
    <property type="entry name" value="trmA_only"/>
    <property type="match status" value="1"/>
</dbReference>